<name>A0ABS3BNL3_9BACT</name>
<feature type="domain" description="Gp5/Type VI secretion system Vgr protein OB-fold" evidence="1">
    <location>
        <begin position="377"/>
        <end position="453"/>
    </location>
</feature>
<keyword evidence="3" id="KW-1185">Reference proteome</keyword>
<dbReference type="Proteomes" id="UP000664698">
    <property type="component" value="Unassembled WGS sequence"/>
</dbReference>
<dbReference type="Gene3D" id="2.40.50.230">
    <property type="entry name" value="Gp5 N-terminal domain"/>
    <property type="match status" value="1"/>
</dbReference>
<evidence type="ECO:0000313" key="3">
    <source>
        <dbReference type="Proteomes" id="UP000664698"/>
    </source>
</evidence>
<dbReference type="InterPro" id="IPR037026">
    <property type="entry name" value="Vgr_OB-fold_dom_sf"/>
</dbReference>
<organism evidence="2 3">
    <name type="scientific">Algoriphagus aestuariicola</name>
    <dbReference type="NCBI Taxonomy" id="1852016"/>
    <lineage>
        <taxon>Bacteria</taxon>
        <taxon>Pseudomonadati</taxon>
        <taxon>Bacteroidota</taxon>
        <taxon>Cytophagia</taxon>
        <taxon>Cytophagales</taxon>
        <taxon>Cyclobacteriaceae</taxon>
        <taxon>Algoriphagus</taxon>
    </lineage>
</organism>
<evidence type="ECO:0000313" key="2">
    <source>
        <dbReference type="EMBL" id="MBN7799836.1"/>
    </source>
</evidence>
<protein>
    <recommendedName>
        <fullName evidence="1">Gp5/Type VI secretion system Vgr protein OB-fold domain-containing protein</fullName>
    </recommendedName>
</protein>
<reference evidence="2 3" key="1">
    <citation type="submission" date="2021-03" db="EMBL/GenBank/DDBJ databases">
        <title>novel species isolated from a fishpond in China.</title>
        <authorList>
            <person name="Lu H."/>
            <person name="Cai Z."/>
        </authorList>
    </citation>
    <scope>NUCLEOTIDE SEQUENCE [LARGE SCALE GENOMIC DNA]</scope>
    <source>
        <strain evidence="2 3">JCM 31546</strain>
    </source>
</reference>
<gene>
    <name evidence="2" type="ORF">J0A67_03140</name>
</gene>
<proteinExistence type="predicted"/>
<evidence type="ECO:0000259" key="1">
    <source>
        <dbReference type="Pfam" id="PF04717"/>
    </source>
</evidence>
<dbReference type="SUPFAM" id="SSF69279">
    <property type="entry name" value="Phage tail proteins"/>
    <property type="match status" value="1"/>
</dbReference>
<comment type="caution">
    <text evidence="2">The sequence shown here is derived from an EMBL/GenBank/DDBJ whole genome shotgun (WGS) entry which is preliminary data.</text>
</comment>
<dbReference type="EMBL" id="JAFKCW010000001">
    <property type="protein sequence ID" value="MBN7799836.1"/>
    <property type="molecule type" value="Genomic_DNA"/>
</dbReference>
<dbReference type="RefSeq" id="WP_206567809.1">
    <property type="nucleotide sequence ID" value="NZ_JAFKCW010000001.1"/>
</dbReference>
<dbReference type="SUPFAM" id="SSF69255">
    <property type="entry name" value="gp5 N-terminal domain-like"/>
    <property type="match status" value="1"/>
</dbReference>
<dbReference type="Pfam" id="PF04717">
    <property type="entry name" value="Phage_base_V"/>
    <property type="match status" value="1"/>
</dbReference>
<dbReference type="InterPro" id="IPR006531">
    <property type="entry name" value="Gp5/Vgr_OB"/>
</dbReference>
<accession>A0ABS3BNL3</accession>
<sequence>MAELIKENDLPVSFEITVDGTVLSAEIEVISIGVVLEVNRIASATLKVSDGGAFGLENEPFSNSSSSNFVPGNEIEISLGYGDDRALAFKGVIVGQRMIVRDTTSCLLVTCRDKSFKLTKSRANTILQESKDDDLFSTLISGAGLTATVDSATQFSYPLFQFNSSDWDYLMIRAEANNFYVLTDQNEVSVKEYDFSASPAFAVDAALTAIEVDLELNGENAYPEFSFTSWDFKGQASAVVSASMADPISQGNLTAQNIASKLSIPTLNKFSSAPLSSEELTSFSKSWISKSALSKIRGVITIPGSVSLRPGNLVELRNFGDRFDGNAFVSKVVQDCRDGSWTTQVFVGMQSRWHSSLPDVQEQDGLGLLPGIRGTHLGKVKQINEDPDAEYRVLIELGAFQNSSNSNTIWARLAANYASNQAGFFFFPEVGDEVLVTFINGDPRFPVIIGSLYSSTVKPMFEPDAENSTKAIHSKTGIALVFNEKDKILTIQTPGGNTVVLDDKEGQITLNDSNSNSAVLNKDGISLSSPKDIVLDAKGNINLKAVSGITMEASGGDLTGKGLNVSLEAQVSMKAAGNASAEFSASGQTALKGAIVMIN</sequence>